<sequence length="222" mass="23991">MADDNYNSSNTNLKRRDALKLLATAAVSIPVLGMAGHAAAVTAKTKGAELIYRPTDPDMLKPVVPWSMTLTLTQAELDDLAVLADIIIPADAQSPSAASLGAQHFINEWVSAPYPQQKADLVLVRGGLVWLNGEAKKRFGKAFAKLSTAEQRQICDDICYEPKAAANLKHGARFFAKVRDLTATAFYTTEPGMADIGYIGNKPMANFDGPSDEVLRKLKLKS</sequence>
<dbReference type="RefSeq" id="WP_092789075.1">
    <property type="nucleotide sequence ID" value="NZ_FNXF01000001.1"/>
</dbReference>
<name>A0A1H6J260_9GAMM</name>
<reference evidence="2" key="1">
    <citation type="submission" date="2016-10" db="EMBL/GenBank/DDBJ databases">
        <authorList>
            <person name="Varghese N."/>
            <person name="Submissions S."/>
        </authorList>
    </citation>
    <scope>NUCLEOTIDE SEQUENCE [LARGE SCALE GENOMIC DNA]</scope>
    <source>
        <strain evidence="2">DSM 17616</strain>
    </source>
</reference>
<dbReference type="STRING" id="173990.SAMN05660691_00104"/>
<dbReference type="EMBL" id="FNXF01000001">
    <property type="protein sequence ID" value="SEH55658.1"/>
    <property type="molecule type" value="Genomic_DNA"/>
</dbReference>
<gene>
    <name evidence="1" type="ORF">SAMN05660691_00104</name>
</gene>
<dbReference type="OrthoDB" id="129242at2"/>
<keyword evidence="2" id="KW-1185">Reference proteome</keyword>
<dbReference type="InterPro" id="IPR006311">
    <property type="entry name" value="TAT_signal"/>
</dbReference>
<organism evidence="1 2">
    <name type="scientific">Rheinheimera pacifica</name>
    <dbReference type="NCBI Taxonomy" id="173990"/>
    <lineage>
        <taxon>Bacteria</taxon>
        <taxon>Pseudomonadati</taxon>
        <taxon>Pseudomonadota</taxon>
        <taxon>Gammaproteobacteria</taxon>
        <taxon>Chromatiales</taxon>
        <taxon>Chromatiaceae</taxon>
        <taxon>Rheinheimera</taxon>
    </lineage>
</organism>
<evidence type="ECO:0000313" key="1">
    <source>
        <dbReference type="EMBL" id="SEH55658.1"/>
    </source>
</evidence>
<dbReference type="Proteomes" id="UP000199371">
    <property type="component" value="Unassembled WGS sequence"/>
</dbReference>
<protein>
    <submittedName>
        <fullName evidence="1">Gluconate 2-dehydrogenase subunit 3</fullName>
    </submittedName>
</protein>
<accession>A0A1H6J260</accession>
<dbReference type="AlphaFoldDB" id="A0A1H6J260"/>
<dbReference type="PROSITE" id="PS51318">
    <property type="entry name" value="TAT"/>
    <property type="match status" value="1"/>
</dbReference>
<evidence type="ECO:0000313" key="2">
    <source>
        <dbReference type="Proteomes" id="UP000199371"/>
    </source>
</evidence>
<dbReference type="InterPro" id="IPR027056">
    <property type="entry name" value="Gluconate_2DH_su3"/>
</dbReference>
<dbReference type="Pfam" id="PF13618">
    <property type="entry name" value="Gluconate_2-dh3"/>
    <property type="match status" value="1"/>
</dbReference>
<proteinExistence type="predicted"/>